<sequence length="67" mass="8032">MTRISMSQIKATEPDIEAQEILNAWRLIFEEKYSSELDYFLLCEEDVFGFEVQWEYLKNTPATLYFP</sequence>
<organism evidence="1">
    <name type="scientific">uncultured Poseidoniia archaeon</name>
    <dbReference type="NCBI Taxonomy" id="1697135"/>
    <lineage>
        <taxon>Archaea</taxon>
        <taxon>Methanobacteriati</taxon>
        <taxon>Thermoplasmatota</taxon>
        <taxon>Candidatus Poseidoniia</taxon>
        <taxon>environmental samples</taxon>
    </lineage>
</organism>
<dbReference type="AlphaFoldDB" id="A0A1B1TBH9"/>
<protein>
    <submittedName>
        <fullName evidence="1">Uncharacterized protein</fullName>
    </submittedName>
</protein>
<evidence type="ECO:0000313" key="1">
    <source>
        <dbReference type="EMBL" id="ANV79623.1"/>
    </source>
</evidence>
<proteinExistence type="predicted"/>
<name>A0A1B1TBH9_9ARCH</name>
<reference evidence="1" key="2">
    <citation type="journal article" date="2015" name="ISME J.">
        <title>A new class of marine Euryarchaeota group II from the Mediterranean deep chlorophyll maximum.</title>
        <authorList>
            <person name="Martin-Cuadrado A.B."/>
            <person name="Garcia-Heredia I."/>
            <person name="Molto A.G."/>
            <person name="Lopez-Ubeda R."/>
            <person name="Kimes N."/>
            <person name="Lopez-Garcia P."/>
            <person name="Moreira D."/>
            <person name="Rodriguez-Valera F."/>
        </authorList>
    </citation>
    <scope>NUCLEOTIDE SEQUENCE</scope>
</reference>
<accession>A0A1B1TBH9</accession>
<reference evidence="1" key="1">
    <citation type="submission" date="2014-11" db="EMBL/GenBank/DDBJ databases">
        <authorList>
            <person name="Zhu J."/>
            <person name="Qi W."/>
            <person name="Song R."/>
        </authorList>
    </citation>
    <scope>NUCLEOTIDE SEQUENCE</scope>
</reference>
<dbReference type="EMBL" id="KP211844">
    <property type="protein sequence ID" value="ANV79623.1"/>
    <property type="molecule type" value="Genomic_DNA"/>
</dbReference>